<proteinExistence type="inferred from homology"/>
<gene>
    <name evidence="5" type="ORF">D3876_14285</name>
</gene>
<dbReference type="EC" id="3.1.1.-" evidence="3"/>
<evidence type="ECO:0000313" key="6">
    <source>
        <dbReference type="Proteomes" id="UP000286100"/>
    </source>
</evidence>
<feature type="domain" description="Carboxylesterase type B" evidence="4">
    <location>
        <begin position="4"/>
        <end position="476"/>
    </location>
</feature>
<dbReference type="AlphaFoldDB" id="A0A418WNM3"/>
<sequence length="488" mass="52695">MEDLTITTTAGAVRGENHNGVHRWMGVPYAHVERFAAPGPVEAWDGVRDATQPGSQCPQMFGNSPKRAMLAAPEFAEDCLSLNIYVPKGGADLGGKPVYVWIHGGAFVVGCGSTYDGSEMARRGDIVVVTINYRVGVLGFVNFGEALGLPDIPSNLGLRDQIAALEWVRDNIAAFGGDPDRVTIGGQSAGSMSVSLLLHAKSAWPLFRGAIMQSGAISLIHSREMSRRIARRFAEILGLDQGNLEALRTMDLKRLFEAQGQVGAENPGTIPAAPWFDGDLLPASLEEAIASPTAPIPLIAGAARDEIRLFELMPGDILPTKWPELEALLEGQLGAEHAARVLAAYPRTKAGRRALASDLTFLMPTRNFAERHARHSPTWCYRFDYSHPIAGATHGLDLTITWPMQSFRATLARGGPMRGKRAELGGRMTGHYAHFVRHLTPGAGWPAYAPEERPVMIFNLEDRIEADPEAARFAAWGGRDAGPGIVEG</sequence>
<accession>A0A418WNM3</accession>
<organism evidence="5 6">
    <name type="scientific">Sphingomonas cavernae</name>
    <dbReference type="NCBI Taxonomy" id="2320861"/>
    <lineage>
        <taxon>Bacteria</taxon>
        <taxon>Pseudomonadati</taxon>
        <taxon>Pseudomonadota</taxon>
        <taxon>Alphaproteobacteria</taxon>
        <taxon>Sphingomonadales</taxon>
        <taxon>Sphingomonadaceae</taxon>
        <taxon>Sphingomonas</taxon>
    </lineage>
</organism>
<dbReference type="GO" id="GO:0016787">
    <property type="term" value="F:hydrolase activity"/>
    <property type="evidence" value="ECO:0007669"/>
    <property type="project" value="UniProtKB-KW"/>
</dbReference>
<dbReference type="InterPro" id="IPR050309">
    <property type="entry name" value="Type-B_Carboxylest/Lipase"/>
</dbReference>
<comment type="caution">
    <text evidence="5">The sequence shown here is derived from an EMBL/GenBank/DDBJ whole genome shotgun (WGS) entry which is preliminary data.</text>
</comment>
<dbReference type="InterPro" id="IPR029058">
    <property type="entry name" value="AB_hydrolase_fold"/>
</dbReference>
<evidence type="ECO:0000313" key="5">
    <source>
        <dbReference type="EMBL" id="RJF91608.1"/>
    </source>
</evidence>
<dbReference type="OrthoDB" id="9775851at2"/>
<dbReference type="Pfam" id="PF00135">
    <property type="entry name" value="COesterase"/>
    <property type="match status" value="1"/>
</dbReference>
<dbReference type="SUPFAM" id="SSF53474">
    <property type="entry name" value="alpha/beta-Hydrolases"/>
    <property type="match status" value="1"/>
</dbReference>
<dbReference type="EMBL" id="QYUM01000003">
    <property type="protein sequence ID" value="RJF91608.1"/>
    <property type="molecule type" value="Genomic_DNA"/>
</dbReference>
<keyword evidence="6" id="KW-1185">Reference proteome</keyword>
<dbReference type="InterPro" id="IPR019826">
    <property type="entry name" value="Carboxylesterase_B_AS"/>
</dbReference>
<protein>
    <recommendedName>
        <fullName evidence="3">Carboxylic ester hydrolase</fullName>
        <ecNumber evidence="3">3.1.1.-</ecNumber>
    </recommendedName>
</protein>
<keyword evidence="2 3" id="KW-0378">Hydrolase</keyword>
<name>A0A418WNM3_9SPHN</name>
<comment type="similarity">
    <text evidence="1 3">Belongs to the type-B carboxylesterase/lipase family.</text>
</comment>
<reference evidence="5 6" key="1">
    <citation type="submission" date="2018-09" db="EMBL/GenBank/DDBJ databases">
        <authorList>
            <person name="Zhu H."/>
        </authorList>
    </citation>
    <scope>NUCLEOTIDE SEQUENCE [LARGE SCALE GENOMIC DNA]</scope>
    <source>
        <strain evidence="5 6">K2R01-6</strain>
    </source>
</reference>
<dbReference type="Proteomes" id="UP000286100">
    <property type="component" value="Unassembled WGS sequence"/>
</dbReference>
<dbReference type="Gene3D" id="3.40.50.1820">
    <property type="entry name" value="alpha/beta hydrolase"/>
    <property type="match status" value="1"/>
</dbReference>
<dbReference type="RefSeq" id="WP_119763909.1">
    <property type="nucleotide sequence ID" value="NZ_QYUM01000003.1"/>
</dbReference>
<evidence type="ECO:0000256" key="2">
    <source>
        <dbReference type="ARBA" id="ARBA00022801"/>
    </source>
</evidence>
<dbReference type="PANTHER" id="PTHR11559">
    <property type="entry name" value="CARBOXYLESTERASE"/>
    <property type="match status" value="1"/>
</dbReference>
<dbReference type="PROSITE" id="PS00122">
    <property type="entry name" value="CARBOXYLESTERASE_B_1"/>
    <property type="match status" value="1"/>
</dbReference>
<dbReference type="InterPro" id="IPR002018">
    <property type="entry name" value="CarbesteraseB"/>
</dbReference>
<evidence type="ECO:0000259" key="4">
    <source>
        <dbReference type="Pfam" id="PF00135"/>
    </source>
</evidence>
<evidence type="ECO:0000256" key="3">
    <source>
        <dbReference type="RuleBase" id="RU361235"/>
    </source>
</evidence>
<evidence type="ECO:0000256" key="1">
    <source>
        <dbReference type="ARBA" id="ARBA00005964"/>
    </source>
</evidence>